<name>C6XY08_PEDHD</name>
<dbReference type="InterPro" id="IPR050904">
    <property type="entry name" value="Adhesion/Biosynth-related"/>
</dbReference>
<dbReference type="SMART" id="SM00554">
    <property type="entry name" value="FAS1"/>
    <property type="match status" value="3"/>
</dbReference>
<accession>C6XY08</accession>
<dbReference type="PANTHER" id="PTHR10900:SF77">
    <property type="entry name" value="FI19380P1"/>
    <property type="match status" value="1"/>
</dbReference>
<feature type="domain" description="FAS1" evidence="1">
    <location>
        <begin position="230"/>
        <end position="359"/>
    </location>
</feature>
<dbReference type="Pfam" id="PF02469">
    <property type="entry name" value="Fasciclin"/>
    <property type="match status" value="3"/>
</dbReference>
<evidence type="ECO:0000313" key="2">
    <source>
        <dbReference type="EMBL" id="ACU04426.1"/>
    </source>
</evidence>
<dbReference type="SUPFAM" id="SSF82153">
    <property type="entry name" value="FAS1 domain"/>
    <property type="match status" value="3"/>
</dbReference>
<protein>
    <submittedName>
        <fullName evidence="2">Beta-Ig-H3/fasciclin</fullName>
    </submittedName>
</protein>
<dbReference type="Proteomes" id="UP000000852">
    <property type="component" value="Chromosome"/>
</dbReference>
<proteinExistence type="predicted"/>
<sequence>MKQTKKYFILLYVILTVFGLSCSKEFQEHYNPERRIDKNIIQVLSEDPDLTDFVKIIDKLDLRKTLGEAAIYTCFAPTNEQVNAYFKSKGFTSIADVPVLALRQYVNNHFINGMYYKYDIEKRYKDAINGLNPTKATFYKTRSETALPSKSIRIFTPSFFTAQQDDYKTLYNIAGSGFMIGTAKISDTKFDIDASNGVIHVLQSPLEVMPRTDAAIAADPEVSMYNKWLETTVTYSLGEKDEFGWVDTTLIKSYSIGRNLADENVLTTVFVPTNEALMNYFKPYLADLYNNIDSVPKLIISEVLRSSILADTWFKSDIIRNNPELRTNNYPQIIQKIAPTIVGSIVSSNSIIYKVNKMLEPPKLNSVEGGVYMKKRIYGQWDWMFQHTNLESGLTDGLYFQHGSRTILLQPDEKWGFPLAEDMDAATLLIRQNACRTGILNIDVRADGGFRKRFYPTEFGYILYDNSKFIDYTGNTVSLIKSNPTWERGNGAIYEIDGFLTPMDKADLTRTVYALVQKDPELSLFTTACTKSGLVTELNLTGFFSYTVLAPTNAAIQAAGLQVNTMTVDALKNFVNAHIIPNRYVFSDGVSQGSMPNKAGNYLTVNGQWESFSITNSTGKSIKPVAANLQGCNGVVHKINQVF</sequence>
<dbReference type="PANTHER" id="PTHR10900">
    <property type="entry name" value="PERIOSTIN-RELATED"/>
    <property type="match status" value="1"/>
</dbReference>
<dbReference type="EMBL" id="CP001681">
    <property type="protein sequence ID" value="ACU04426.1"/>
    <property type="molecule type" value="Genomic_DNA"/>
</dbReference>
<feature type="domain" description="FAS1" evidence="1">
    <location>
        <begin position="509"/>
        <end position="643"/>
    </location>
</feature>
<dbReference type="InterPro" id="IPR000782">
    <property type="entry name" value="FAS1_domain"/>
</dbReference>
<dbReference type="Gene3D" id="2.30.180.10">
    <property type="entry name" value="FAS1 domain"/>
    <property type="match status" value="3"/>
</dbReference>
<dbReference type="AlphaFoldDB" id="C6XY08"/>
<dbReference type="eggNOG" id="COG2335">
    <property type="taxonomic scope" value="Bacteria"/>
</dbReference>
<evidence type="ECO:0000313" key="3">
    <source>
        <dbReference type="Proteomes" id="UP000000852"/>
    </source>
</evidence>
<keyword evidence="3" id="KW-1185">Reference proteome</keyword>
<dbReference type="RefSeq" id="WP_015808039.1">
    <property type="nucleotide sequence ID" value="NC_013061.1"/>
</dbReference>
<gene>
    <name evidence="2" type="ordered locus">Phep_2222</name>
</gene>
<dbReference type="OrthoDB" id="659398at2"/>
<evidence type="ECO:0000259" key="1">
    <source>
        <dbReference type="PROSITE" id="PS50213"/>
    </source>
</evidence>
<dbReference type="HOGENOM" id="CLU_494024_0_0_10"/>
<feature type="domain" description="FAS1" evidence="1">
    <location>
        <begin position="37"/>
        <end position="206"/>
    </location>
</feature>
<reference evidence="2 3" key="1">
    <citation type="journal article" date="2009" name="Stand. Genomic Sci.">
        <title>Complete genome sequence of Pedobacter heparinus type strain (HIM 762-3).</title>
        <authorList>
            <person name="Han C."/>
            <person name="Spring S."/>
            <person name="Lapidus A."/>
            <person name="Del Rio T.G."/>
            <person name="Tice H."/>
            <person name="Copeland A."/>
            <person name="Cheng J.F."/>
            <person name="Lucas S."/>
            <person name="Chen F."/>
            <person name="Nolan M."/>
            <person name="Bruce D."/>
            <person name="Goodwin L."/>
            <person name="Pitluck S."/>
            <person name="Ivanova N."/>
            <person name="Mavromatis K."/>
            <person name="Mikhailova N."/>
            <person name="Pati A."/>
            <person name="Chen A."/>
            <person name="Palaniappan K."/>
            <person name="Land M."/>
            <person name="Hauser L."/>
            <person name="Chang Y.J."/>
            <person name="Jeffries C.C."/>
            <person name="Saunders E."/>
            <person name="Chertkov O."/>
            <person name="Brettin T."/>
            <person name="Goker M."/>
            <person name="Rohde M."/>
            <person name="Bristow J."/>
            <person name="Eisen J.A."/>
            <person name="Markowitz V."/>
            <person name="Hugenholtz P."/>
            <person name="Kyrpides N.C."/>
            <person name="Klenk H.P."/>
            <person name="Detter J.C."/>
        </authorList>
    </citation>
    <scope>NUCLEOTIDE SEQUENCE [LARGE SCALE GENOMIC DNA]</scope>
    <source>
        <strain evidence="3">ATCC 13125 / DSM 2366 / CIP 104194 / JCM 7457 / NBRC 12017 / NCIMB 9290 / NRRL B-14731 / HIM 762-3</strain>
    </source>
</reference>
<dbReference type="KEGG" id="phe:Phep_2222"/>
<dbReference type="PROSITE" id="PS51257">
    <property type="entry name" value="PROKAR_LIPOPROTEIN"/>
    <property type="match status" value="1"/>
</dbReference>
<dbReference type="PROSITE" id="PS50213">
    <property type="entry name" value="FAS1"/>
    <property type="match status" value="3"/>
</dbReference>
<dbReference type="InterPro" id="IPR036378">
    <property type="entry name" value="FAS1_dom_sf"/>
</dbReference>
<organism evidence="2 3">
    <name type="scientific">Pedobacter heparinus (strain ATCC 13125 / DSM 2366 / CIP 104194 / JCM 7457 / NBRC 12017 / NCIMB 9290 / NRRL B-14731 / HIM 762-3)</name>
    <dbReference type="NCBI Taxonomy" id="485917"/>
    <lineage>
        <taxon>Bacteria</taxon>
        <taxon>Pseudomonadati</taxon>
        <taxon>Bacteroidota</taxon>
        <taxon>Sphingobacteriia</taxon>
        <taxon>Sphingobacteriales</taxon>
        <taxon>Sphingobacteriaceae</taxon>
        <taxon>Pedobacter</taxon>
    </lineage>
</organism>
<dbReference type="STRING" id="485917.Phep_2222"/>